<dbReference type="EMBL" id="OX459122">
    <property type="protein sequence ID" value="CAI9106098.1"/>
    <property type="molecule type" value="Genomic_DNA"/>
</dbReference>
<feature type="region of interest" description="Disordered" evidence="1">
    <location>
        <begin position="169"/>
        <end position="188"/>
    </location>
</feature>
<accession>A0AAV1DER5</accession>
<dbReference type="Proteomes" id="UP001161247">
    <property type="component" value="Chromosome 5"/>
</dbReference>
<evidence type="ECO:0000256" key="1">
    <source>
        <dbReference type="SAM" id="MobiDB-lite"/>
    </source>
</evidence>
<reference evidence="2" key="1">
    <citation type="submission" date="2023-03" db="EMBL/GenBank/DDBJ databases">
        <authorList>
            <person name="Julca I."/>
        </authorList>
    </citation>
    <scope>NUCLEOTIDE SEQUENCE</scope>
</reference>
<proteinExistence type="predicted"/>
<name>A0AAV1DER5_OLDCO</name>
<gene>
    <name evidence="2" type="ORF">OLC1_LOCUS14668</name>
</gene>
<evidence type="ECO:0000313" key="2">
    <source>
        <dbReference type="EMBL" id="CAI9106098.1"/>
    </source>
</evidence>
<protein>
    <submittedName>
        <fullName evidence="2">OLC1v1005159C1</fullName>
    </submittedName>
</protein>
<evidence type="ECO:0000313" key="3">
    <source>
        <dbReference type="Proteomes" id="UP001161247"/>
    </source>
</evidence>
<organism evidence="2 3">
    <name type="scientific">Oldenlandia corymbosa var. corymbosa</name>
    <dbReference type="NCBI Taxonomy" id="529605"/>
    <lineage>
        <taxon>Eukaryota</taxon>
        <taxon>Viridiplantae</taxon>
        <taxon>Streptophyta</taxon>
        <taxon>Embryophyta</taxon>
        <taxon>Tracheophyta</taxon>
        <taxon>Spermatophyta</taxon>
        <taxon>Magnoliopsida</taxon>
        <taxon>eudicotyledons</taxon>
        <taxon>Gunneridae</taxon>
        <taxon>Pentapetalae</taxon>
        <taxon>asterids</taxon>
        <taxon>lamiids</taxon>
        <taxon>Gentianales</taxon>
        <taxon>Rubiaceae</taxon>
        <taxon>Rubioideae</taxon>
        <taxon>Spermacoceae</taxon>
        <taxon>Hedyotis-Oldenlandia complex</taxon>
        <taxon>Oldenlandia</taxon>
    </lineage>
</organism>
<feature type="compositionally biased region" description="Basic and acidic residues" evidence="1">
    <location>
        <begin position="169"/>
        <end position="180"/>
    </location>
</feature>
<sequence length="188" mass="21614">MQALCRRRLVPAPLCVRCSLKEESVGHMLSDCDRSRLIWRLSALGFDFSTGQAWSFADWFIDWMKNVPTDDLRCQSLFLLWKIWKDRTPQLFDDATLPLPHEVFHQALLHFQLSNPLPTSTPFDLMSDFDEDELEEIEVEDSSLPAMLDLPTDDSLMVEVQINTKDQTKSRKVKAVERKSKNLLSGAG</sequence>
<dbReference type="AlphaFoldDB" id="A0AAV1DER5"/>
<keyword evidence="3" id="KW-1185">Reference proteome</keyword>